<keyword evidence="1" id="KW-1133">Transmembrane helix</keyword>
<dbReference type="Proteomes" id="UP000565579">
    <property type="component" value="Unassembled WGS sequence"/>
</dbReference>
<keyword evidence="1" id="KW-0812">Transmembrane</keyword>
<organism evidence="2 3">
    <name type="scientific">Nonomuraea rubra</name>
    <dbReference type="NCBI Taxonomy" id="46180"/>
    <lineage>
        <taxon>Bacteria</taxon>
        <taxon>Bacillati</taxon>
        <taxon>Actinomycetota</taxon>
        <taxon>Actinomycetes</taxon>
        <taxon>Streptosporangiales</taxon>
        <taxon>Streptosporangiaceae</taxon>
        <taxon>Nonomuraea</taxon>
    </lineage>
</organism>
<dbReference type="RefSeq" id="WP_185106401.1">
    <property type="nucleotide sequence ID" value="NZ_BAAAXY010000139.1"/>
</dbReference>
<comment type="caution">
    <text evidence="2">The sequence shown here is derived from an EMBL/GenBank/DDBJ whole genome shotgun (WGS) entry which is preliminary data.</text>
</comment>
<feature type="transmembrane region" description="Helical" evidence="1">
    <location>
        <begin position="68"/>
        <end position="88"/>
    </location>
</feature>
<gene>
    <name evidence="2" type="ORF">HD593_007281</name>
</gene>
<evidence type="ECO:0000313" key="2">
    <source>
        <dbReference type="EMBL" id="MBB6552486.1"/>
    </source>
</evidence>
<sequence>MTEDEQAPSPEEMLRVIEEQSAATSRWLYGDPLLLYVPWGVAWVLGFTALFLHYGLGDESYAPISQMQAVGVLMASQLVAGALAAYGYARLNKAVRGDSNARGTMYGYAWFAGFTLMVVICTRMTPLLPEEESGLLWAGISLTLVAALHMAGGAVFLNWPMFFFGGWIAAVNALGVLLGAGWHALLTAVLLGGGFIAVGVFLRRCQ</sequence>
<dbReference type="AlphaFoldDB" id="A0A7X0NZZ2"/>
<feature type="transmembrane region" description="Helical" evidence="1">
    <location>
        <begin position="134"/>
        <end position="152"/>
    </location>
</feature>
<accession>A0A7X0NZZ2</accession>
<reference evidence="2 3" key="1">
    <citation type="submission" date="2020-08" db="EMBL/GenBank/DDBJ databases">
        <title>Sequencing the genomes of 1000 actinobacteria strains.</title>
        <authorList>
            <person name="Klenk H.-P."/>
        </authorList>
    </citation>
    <scope>NUCLEOTIDE SEQUENCE [LARGE SCALE GENOMIC DNA]</scope>
    <source>
        <strain evidence="2 3">DSM 43768</strain>
    </source>
</reference>
<protein>
    <submittedName>
        <fullName evidence="2">CHASE2 domain-containing sensor protein</fullName>
    </submittedName>
</protein>
<keyword evidence="3" id="KW-1185">Reference proteome</keyword>
<evidence type="ECO:0000256" key="1">
    <source>
        <dbReference type="SAM" id="Phobius"/>
    </source>
</evidence>
<dbReference type="EMBL" id="JACHMI010000001">
    <property type="protein sequence ID" value="MBB6552486.1"/>
    <property type="molecule type" value="Genomic_DNA"/>
</dbReference>
<name>A0A7X0NZZ2_9ACTN</name>
<keyword evidence="1" id="KW-0472">Membrane</keyword>
<evidence type="ECO:0000313" key="3">
    <source>
        <dbReference type="Proteomes" id="UP000565579"/>
    </source>
</evidence>
<feature type="transmembrane region" description="Helical" evidence="1">
    <location>
        <begin position="108"/>
        <end position="128"/>
    </location>
</feature>
<feature type="transmembrane region" description="Helical" evidence="1">
    <location>
        <begin position="184"/>
        <end position="202"/>
    </location>
</feature>
<proteinExistence type="predicted"/>
<feature type="transmembrane region" description="Helical" evidence="1">
    <location>
        <begin position="33"/>
        <end position="56"/>
    </location>
</feature>